<evidence type="ECO:0000313" key="3">
    <source>
        <dbReference type="Proteomes" id="UP001138768"/>
    </source>
</evidence>
<evidence type="ECO:0000313" key="2">
    <source>
        <dbReference type="EMBL" id="MBK1618994.1"/>
    </source>
</evidence>
<dbReference type="Pfam" id="PF25164">
    <property type="entry name" value="CoiA_N"/>
    <property type="match status" value="1"/>
</dbReference>
<feature type="domain" description="Competence protein CoiA-like N-terminal" evidence="1">
    <location>
        <begin position="34"/>
        <end position="61"/>
    </location>
</feature>
<proteinExistence type="predicted"/>
<dbReference type="AlphaFoldDB" id="A0A9X0W8Y2"/>
<comment type="caution">
    <text evidence="2">The sequence shown here is derived from an EMBL/GenBank/DDBJ whole genome shotgun (WGS) entry which is preliminary data.</text>
</comment>
<protein>
    <recommendedName>
        <fullName evidence="1">Competence protein CoiA-like N-terminal domain-containing protein</fullName>
    </recommendedName>
</protein>
<reference evidence="2 3" key="1">
    <citation type="journal article" date="2020" name="Microorganisms">
        <title>Osmotic Adaptation and Compatible Solute Biosynthesis of Phototrophic Bacteria as Revealed from Genome Analyses.</title>
        <authorList>
            <person name="Imhoff J.F."/>
            <person name="Rahn T."/>
            <person name="Kunzel S."/>
            <person name="Keller A."/>
            <person name="Neulinger S.C."/>
        </authorList>
    </citation>
    <scope>NUCLEOTIDE SEQUENCE [LARGE SCALE GENOMIC DNA]</scope>
    <source>
        <strain evidence="2 3">DSM 25653</strain>
    </source>
</reference>
<organism evidence="2 3">
    <name type="scientific">Lamprobacter modestohalophilus</name>
    <dbReference type="NCBI Taxonomy" id="1064514"/>
    <lineage>
        <taxon>Bacteria</taxon>
        <taxon>Pseudomonadati</taxon>
        <taxon>Pseudomonadota</taxon>
        <taxon>Gammaproteobacteria</taxon>
        <taxon>Chromatiales</taxon>
        <taxon>Chromatiaceae</taxon>
        <taxon>Lamprobacter</taxon>
    </lineage>
</organism>
<dbReference type="InterPro" id="IPR057253">
    <property type="entry name" value="CoiA-like_N"/>
</dbReference>
<dbReference type="RefSeq" id="WP_200243777.1">
    <property type="nucleotide sequence ID" value="NZ_NRRY01000016.1"/>
</dbReference>
<evidence type="ECO:0000259" key="1">
    <source>
        <dbReference type="Pfam" id="PF25164"/>
    </source>
</evidence>
<name>A0A9X0W8Y2_9GAMM</name>
<dbReference type="EMBL" id="NRRY01000016">
    <property type="protein sequence ID" value="MBK1618994.1"/>
    <property type="molecule type" value="Genomic_DNA"/>
</dbReference>
<keyword evidence="3" id="KW-1185">Reference proteome</keyword>
<accession>A0A9X0W8Y2</accession>
<sequence length="298" mass="32730">MNESGRLTRVPFGQREADGQLIDVHDAARGAHCSCRCPSCRMPLIARQGDEKVWHFAHRTQGDEAIAEQACAYSFFVSVRLMARQLLAAGQTLALPAAVGQVSFEVPELGIRRERPYPITAGAVVVLNDVEIDPRRQGVTVDLSGRVRDAELLVVFSHPERAVADAVHALNGDRVGVLAVDLRPLAADFATARTRQLSYRDLLSRFLAQETASRHWLFHPREARMRARAMAELEAEIAAERWARARPVDCHCLFCGTRWREPAGVVHACRRCQTHLGTRVNAVGAGGTGGAPPPLALR</sequence>
<gene>
    <name evidence="2" type="ORF">CKO42_11240</name>
</gene>
<dbReference type="Proteomes" id="UP001138768">
    <property type="component" value="Unassembled WGS sequence"/>
</dbReference>